<accession>A0A161RVH9</accession>
<sequence>MILYMTVEFIKILIALILIAQVAYGFTILLLEKTMLGYYELSIFNPPENWFQKSTNAFQKVTIGSGYYVYTKIGKYNWFVRKVLYLMILILQVVTSIILFQIIALIFEILVPVPL</sequence>
<dbReference type="AlphaFoldDB" id="A0A161RVH9"/>
<name>A0A161RVH9_9BACI</name>
<dbReference type="EMBL" id="LQQY01000009">
    <property type="protein sequence ID" value="KZE50878.1"/>
    <property type="molecule type" value="Genomic_DNA"/>
</dbReference>
<evidence type="ECO:0000313" key="2">
    <source>
        <dbReference type="EMBL" id="KZE50878.1"/>
    </source>
</evidence>
<feature type="transmembrane region" description="Helical" evidence="1">
    <location>
        <begin position="83"/>
        <end position="107"/>
    </location>
</feature>
<keyword evidence="1" id="KW-0812">Transmembrane</keyword>
<feature type="transmembrane region" description="Helical" evidence="1">
    <location>
        <begin position="12"/>
        <end position="31"/>
    </location>
</feature>
<reference evidence="3" key="1">
    <citation type="submission" date="2016-01" db="EMBL/GenBank/DDBJ databases">
        <title>Whole genome sequencing of Bhargavaea cecembensis T14.</title>
        <authorList>
            <person name="Hong K.W."/>
        </authorList>
    </citation>
    <scope>NUCLEOTIDE SEQUENCE [LARGE SCALE GENOMIC DNA]</scope>
    <source>
        <strain evidence="3">M19</strain>
    </source>
</reference>
<dbReference type="Proteomes" id="UP000076510">
    <property type="component" value="Unassembled WGS sequence"/>
</dbReference>
<protein>
    <submittedName>
        <fullName evidence="2">Uncharacterized protein</fullName>
    </submittedName>
</protein>
<keyword evidence="1" id="KW-0472">Membrane</keyword>
<proteinExistence type="predicted"/>
<evidence type="ECO:0000313" key="3">
    <source>
        <dbReference type="Proteomes" id="UP000076510"/>
    </source>
</evidence>
<keyword evidence="1" id="KW-1133">Transmembrane helix</keyword>
<evidence type="ECO:0000256" key="1">
    <source>
        <dbReference type="SAM" id="Phobius"/>
    </source>
</evidence>
<organism evidence="2 3">
    <name type="scientific">Rossellomorea marisflavi</name>
    <dbReference type="NCBI Taxonomy" id="189381"/>
    <lineage>
        <taxon>Bacteria</taxon>
        <taxon>Bacillati</taxon>
        <taxon>Bacillota</taxon>
        <taxon>Bacilli</taxon>
        <taxon>Bacillales</taxon>
        <taxon>Bacillaceae</taxon>
        <taxon>Rossellomorea</taxon>
    </lineage>
</organism>
<gene>
    <name evidence="2" type="ORF">AV649_15985</name>
</gene>
<comment type="caution">
    <text evidence="2">The sequence shown here is derived from an EMBL/GenBank/DDBJ whole genome shotgun (WGS) entry which is preliminary data.</text>
</comment>